<dbReference type="AlphaFoldDB" id="A0A846WB34"/>
<keyword evidence="1" id="KW-0732">Signal</keyword>
<evidence type="ECO:0000313" key="2">
    <source>
        <dbReference type="EMBL" id="NKX90662.1"/>
    </source>
</evidence>
<reference evidence="2 3" key="1">
    <citation type="submission" date="2020-04" db="EMBL/GenBank/DDBJ databases">
        <title>MicrobeNet Type strains.</title>
        <authorList>
            <person name="Nicholson A.C."/>
        </authorList>
    </citation>
    <scope>NUCLEOTIDE SEQUENCE [LARGE SCALE GENOMIC DNA]</scope>
    <source>
        <strain evidence="2 3">DSM 44960</strain>
    </source>
</reference>
<comment type="caution">
    <text evidence="2">The sequence shown here is derived from an EMBL/GenBank/DDBJ whole genome shotgun (WGS) entry which is preliminary data.</text>
</comment>
<protein>
    <submittedName>
        <fullName evidence="2">Uncharacterized protein</fullName>
    </submittedName>
</protein>
<accession>A0A846WB34</accession>
<keyword evidence="3" id="KW-1185">Reference proteome</keyword>
<dbReference type="EMBL" id="JAAXOM010000007">
    <property type="protein sequence ID" value="NKX90662.1"/>
    <property type="molecule type" value="Genomic_DNA"/>
</dbReference>
<proteinExistence type="predicted"/>
<dbReference type="RefSeq" id="WP_067641415.1">
    <property type="nucleotide sequence ID" value="NZ_JAAXOM010000007.1"/>
</dbReference>
<organism evidence="2 3">
    <name type="scientific">Nocardia coubleae</name>
    <dbReference type="NCBI Taxonomy" id="356147"/>
    <lineage>
        <taxon>Bacteria</taxon>
        <taxon>Bacillati</taxon>
        <taxon>Actinomycetota</taxon>
        <taxon>Actinomycetes</taxon>
        <taxon>Mycobacteriales</taxon>
        <taxon>Nocardiaceae</taxon>
        <taxon>Nocardia</taxon>
    </lineage>
</organism>
<evidence type="ECO:0000256" key="1">
    <source>
        <dbReference type="SAM" id="SignalP"/>
    </source>
</evidence>
<dbReference type="Proteomes" id="UP000572007">
    <property type="component" value="Unassembled WGS sequence"/>
</dbReference>
<gene>
    <name evidence="2" type="ORF">HGA10_25580</name>
</gene>
<feature type="chain" id="PRO_5032327693" evidence="1">
    <location>
        <begin position="24"/>
        <end position="64"/>
    </location>
</feature>
<feature type="signal peptide" evidence="1">
    <location>
        <begin position="1"/>
        <end position="23"/>
    </location>
</feature>
<name>A0A846WB34_9NOCA</name>
<evidence type="ECO:0000313" key="3">
    <source>
        <dbReference type="Proteomes" id="UP000572007"/>
    </source>
</evidence>
<sequence>MKKLVAVSAVIAGLALPVTTANAVTGPDTAPAATQVGSSTGDIFSAVCEFLNGGWAGRPKPCVY</sequence>